<evidence type="ECO:0000256" key="2">
    <source>
        <dbReference type="ARBA" id="ARBA00022679"/>
    </source>
</evidence>
<dbReference type="PANTHER" id="PTHR23117:SF13">
    <property type="entry name" value="GUANYLATE KINASE"/>
    <property type="match status" value="1"/>
</dbReference>
<dbReference type="Pfam" id="PF00625">
    <property type="entry name" value="Guanylate_kin"/>
    <property type="match status" value="1"/>
</dbReference>
<dbReference type="CDD" id="cd00071">
    <property type="entry name" value="GMPK"/>
    <property type="match status" value="1"/>
</dbReference>
<dbReference type="Gene3D" id="3.40.50.300">
    <property type="entry name" value="P-loop containing nucleotide triphosphate hydrolases"/>
    <property type="match status" value="1"/>
</dbReference>
<keyword evidence="2" id="KW-0808">Transferase</keyword>
<evidence type="ECO:0000259" key="4">
    <source>
        <dbReference type="PROSITE" id="PS50052"/>
    </source>
</evidence>
<dbReference type="FunFam" id="3.30.63.10:FF:000002">
    <property type="entry name" value="Guanylate kinase 1"/>
    <property type="match status" value="1"/>
</dbReference>
<evidence type="ECO:0000256" key="3">
    <source>
        <dbReference type="ARBA" id="ARBA00022777"/>
    </source>
</evidence>
<keyword evidence="3" id="KW-0418">Kinase</keyword>
<protein>
    <recommendedName>
        <fullName evidence="4">Guanylate kinase-like domain-containing protein</fullName>
    </recommendedName>
</protein>
<dbReference type="EMBL" id="JADCNM010000013">
    <property type="protein sequence ID" value="KAG0456359.1"/>
    <property type="molecule type" value="Genomic_DNA"/>
</dbReference>
<feature type="domain" description="Guanylate kinase-like" evidence="4">
    <location>
        <begin position="226"/>
        <end position="368"/>
    </location>
</feature>
<dbReference type="AlphaFoldDB" id="A0A835PRG0"/>
<sequence>MYNGHYQGIFFSWAAQSSSQKLESILGANILHFKQYNDVNEVELVHLGFPCLPFQRDRGGCSVALLIRNCIRALFIDLSGCVCEEEGEEAPECLLVKFEKCFSVGFDSETRGYQTVTSIGDKIYNVVGSEDLSKSSIEVKVFDKSAGIWLEPVVFGTKPISYKGHSATVLDNTRLLILLMGSPLDSSIWFLEWSIWGWQRHLNSKAHERVSFNLWFFCKPHNPCSKEKELNGVDYHFTERSKMEKDIQNGKFLESALVHGNLYGTSIEAVDVVSNSGKICILDIDVQGARSVRASSLEAIFIFVCPPSFKELEARLRARGTETEEQIQKRLRNAKAELDHAKIPGLFDHMLVNDELEPCYQNLKKLLTLDDITEVPSPNFMKNFTVPVSHSISKVDQNIMIQCGANETCSTPCLITIDASSLKGGAPGRTRGLSIHSSFPEEHIL</sequence>
<dbReference type="InterPro" id="IPR011043">
    <property type="entry name" value="Gal_Oxase/kelch_b-propeller"/>
</dbReference>
<evidence type="ECO:0000313" key="6">
    <source>
        <dbReference type="Proteomes" id="UP000639772"/>
    </source>
</evidence>
<dbReference type="InterPro" id="IPR008145">
    <property type="entry name" value="GK/Ca_channel_bsu"/>
</dbReference>
<comment type="similarity">
    <text evidence="1">Belongs to the guanylate kinase family.</text>
</comment>
<accession>A0A835PRG0</accession>
<dbReference type="GO" id="GO:0005829">
    <property type="term" value="C:cytosol"/>
    <property type="evidence" value="ECO:0007669"/>
    <property type="project" value="TreeGrafter"/>
</dbReference>
<organism evidence="5 6">
    <name type="scientific">Vanilla planifolia</name>
    <name type="common">Vanilla</name>
    <dbReference type="NCBI Taxonomy" id="51239"/>
    <lineage>
        <taxon>Eukaryota</taxon>
        <taxon>Viridiplantae</taxon>
        <taxon>Streptophyta</taxon>
        <taxon>Embryophyta</taxon>
        <taxon>Tracheophyta</taxon>
        <taxon>Spermatophyta</taxon>
        <taxon>Magnoliopsida</taxon>
        <taxon>Liliopsida</taxon>
        <taxon>Asparagales</taxon>
        <taxon>Orchidaceae</taxon>
        <taxon>Vanilloideae</taxon>
        <taxon>Vanilleae</taxon>
        <taxon>Vanilla</taxon>
    </lineage>
</organism>
<name>A0A835PRG0_VANPL</name>
<evidence type="ECO:0000256" key="1">
    <source>
        <dbReference type="ARBA" id="ARBA00005790"/>
    </source>
</evidence>
<dbReference type="SUPFAM" id="SSF50965">
    <property type="entry name" value="Galactose oxidase, central domain"/>
    <property type="match status" value="1"/>
</dbReference>
<gene>
    <name evidence="5" type="ORF">HPP92_024147</name>
</gene>
<comment type="caution">
    <text evidence="5">The sequence shown here is derived from an EMBL/GenBank/DDBJ whole genome shotgun (WGS) entry which is preliminary data.</text>
</comment>
<reference evidence="5 6" key="1">
    <citation type="journal article" date="2020" name="Nat. Food">
        <title>A phased Vanilla planifolia genome enables genetic improvement of flavour and production.</title>
        <authorList>
            <person name="Hasing T."/>
            <person name="Tang H."/>
            <person name="Brym M."/>
            <person name="Khazi F."/>
            <person name="Huang T."/>
            <person name="Chambers A.H."/>
        </authorList>
    </citation>
    <scope>NUCLEOTIDE SEQUENCE [LARGE SCALE GENOMIC DNA]</scope>
    <source>
        <tissue evidence="5">Leaf</tissue>
    </source>
</reference>
<dbReference type="SUPFAM" id="SSF52540">
    <property type="entry name" value="P-loop containing nucleoside triphosphate hydrolases"/>
    <property type="match status" value="1"/>
</dbReference>
<dbReference type="InterPro" id="IPR008144">
    <property type="entry name" value="Guanylate_kin-like_dom"/>
</dbReference>
<dbReference type="Proteomes" id="UP000639772">
    <property type="component" value="Chromosome 13"/>
</dbReference>
<dbReference type="InterPro" id="IPR027417">
    <property type="entry name" value="P-loop_NTPase"/>
</dbReference>
<dbReference type="PROSITE" id="PS50052">
    <property type="entry name" value="GUANYLATE_KINASE_2"/>
    <property type="match status" value="1"/>
</dbReference>
<evidence type="ECO:0000313" key="5">
    <source>
        <dbReference type="EMBL" id="KAG0456359.1"/>
    </source>
</evidence>
<proteinExistence type="inferred from homology"/>
<dbReference type="GO" id="GO:0004385">
    <property type="term" value="F:GMP kinase activity"/>
    <property type="evidence" value="ECO:0007669"/>
    <property type="project" value="TreeGrafter"/>
</dbReference>
<dbReference type="SMART" id="SM00072">
    <property type="entry name" value="GuKc"/>
    <property type="match status" value="1"/>
</dbReference>
<dbReference type="OrthoDB" id="6334211at2759"/>
<dbReference type="PANTHER" id="PTHR23117">
    <property type="entry name" value="GUANYLATE KINASE-RELATED"/>
    <property type="match status" value="1"/>
</dbReference>